<keyword evidence="3" id="KW-1185">Reference proteome</keyword>
<sequence length="123" mass="13018">MDMKGLLERPSGLRELTLCRLRSGHGTELARNSAFNGERPTCAHAQIPVGGLMTALDPLTRGAVAYRNGGSGGRCLSGAIFGIRGRAASRRSLGNEAKRWEGGTPPPAPPRDSPRGSRRQRGA</sequence>
<evidence type="ECO:0000313" key="2">
    <source>
        <dbReference type="EMBL" id="KAJ8409368.1"/>
    </source>
</evidence>
<gene>
    <name evidence="2" type="ORF">AAFF_G00235660</name>
</gene>
<organism evidence="2 3">
    <name type="scientific">Aldrovandia affinis</name>
    <dbReference type="NCBI Taxonomy" id="143900"/>
    <lineage>
        <taxon>Eukaryota</taxon>
        <taxon>Metazoa</taxon>
        <taxon>Chordata</taxon>
        <taxon>Craniata</taxon>
        <taxon>Vertebrata</taxon>
        <taxon>Euteleostomi</taxon>
        <taxon>Actinopterygii</taxon>
        <taxon>Neopterygii</taxon>
        <taxon>Teleostei</taxon>
        <taxon>Notacanthiformes</taxon>
        <taxon>Halosauridae</taxon>
        <taxon>Aldrovandia</taxon>
    </lineage>
</organism>
<feature type="region of interest" description="Disordered" evidence="1">
    <location>
        <begin position="91"/>
        <end position="123"/>
    </location>
</feature>
<evidence type="ECO:0000313" key="3">
    <source>
        <dbReference type="Proteomes" id="UP001221898"/>
    </source>
</evidence>
<comment type="caution">
    <text evidence="2">The sequence shown here is derived from an EMBL/GenBank/DDBJ whole genome shotgun (WGS) entry which is preliminary data.</text>
</comment>
<accession>A0AAD7SW69</accession>
<proteinExistence type="predicted"/>
<dbReference type="Proteomes" id="UP001221898">
    <property type="component" value="Unassembled WGS sequence"/>
</dbReference>
<evidence type="ECO:0000256" key="1">
    <source>
        <dbReference type="SAM" id="MobiDB-lite"/>
    </source>
</evidence>
<name>A0AAD7SW69_9TELE</name>
<dbReference type="AlphaFoldDB" id="A0AAD7SW69"/>
<dbReference type="EMBL" id="JAINUG010000031">
    <property type="protein sequence ID" value="KAJ8409368.1"/>
    <property type="molecule type" value="Genomic_DNA"/>
</dbReference>
<reference evidence="2" key="1">
    <citation type="journal article" date="2023" name="Science">
        <title>Genome structures resolve the early diversification of teleost fishes.</title>
        <authorList>
            <person name="Parey E."/>
            <person name="Louis A."/>
            <person name="Montfort J."/>
            <person name="Bouchez O."/>
            <person name="Roques C."/>
            <person name="Iampietro C."/>
            <person name="Lluch J."/>
            <person name="Castinel A."/>
            <person name="Donnadieu C."/>
            <person name="Desvignes T."/>
            <person name="Floi Bucao C."/>
            <person name="Jouanno E."/>
            <person name="Wen M."/>
            <person name="Mejri S."/>
            <person name="Dirks R."/>
            <person name="Jansen H."/>
            <person name="Henkel C."/>
            <person name="Chen W.J."/>
            <person name="Zahm M."/>
            <person name="Cabau C."/>
            <person name="Klopp C."/>
            <person name="Thompson A.W."/>
            <person name="Robinson-Rechavi M."/>
            <person name="Braasch I."/>
            <person name="Lecointre G."/>
            <person name="Bobe J."/>
            <person name="Postlethwait J.H."/>
            <person name="Berthelot C."/>
            <person name="Roest Crollius H."/>
            <person name="Guiguen Y."/>
        </authorList>
    </citation>
    <scope>NUCLEOTIDE SEQUENCE</scope>
    <source>
        <strain evidence="2">NC1722</strain>
    </source>
</reference>
<protein>
    <submittedName>
        <fullName evidence="2">Uncharacterized protein</fullName>
    </submittedName>
</protein>